<gene>
    <name evidence="1" type="ORF">DL238_12520</name>
</gene>
<proteinExistence type="predicted"/>
<evidence type="ECO:0000313" key="2">
    <source>
        <dbReference type="Proteomes" id="UP000254101"/>
    </source>
</evidence>
<dbReference type="OrthoDB" id="7410293at2"/>
<protein>
    <recommendedName>
        <fullName evidence="3">Addiction module antidote protein</fullName>
    </recommendedName>
</protein>
<dbReference type="AlphaFoldDB" id="A0A395LN72"/>
<sequence length="135" mass="15025">MAFDLDLLTSTPDLRTVAPVHARIVRSLRYTHLARRGRGFCCDDLAEELGAPLAVHAFLVFLDEAGRAWPEPIVLNPPCQHRMSYDEMLLVDCAIAAAKGDRAAFDSFLCDMLAPSARTPIWIAARRLMRRMATA</sequence>
<evidence type="ECO:0000313" key="1">
    <source>
        <dbReference type="EMBL" id="RDS78342.1"/>
    </source>
</evidence>
<dbReference type="RefSeq" id="WP_115492565.1">
    <property type="nucleotide sequence ID" value="NZ_JACHWW010000001.1"/>
</dbReference>
<dbReference type="EMBL" id="QRBB01000001">
    <property type="protein sequence ID" value="RDS78342.1"/>
    <property type="molecule type" value="Genomic_DNA"/>
</dbReference>
<comment type="caution">
    <text evidence="1">The sequence shown here is derived from an EMBL/GenBank/DDBJ whole genome shotgun (WGS) entry which is preliminary data.</text>
</comment>
<evidence type="ECO:0008006" key="3">
    <source>
        <dbReference type="Google" id="ProtNLM"/>
    </source>
</evidence>
<accession>A0A395LN72</accession>
<keyword evidence="2" id="KW-1185">Reference proteome</keyword>
<name>A0A395LN72_9SPHN</name>
<organism evidence="1 2">
    <name type="scientific">Alteriqipengyuania lutimaris</name>
    <dbReference type="NCBI Taxonomy" id="1538146"/>
    <lineage>
        <taxon>Bacteria</taxon>
        <taxon>Pseudomonadati</taxon>
        <taxon>Pseudomonadota</taxon>
        <taxon>Alphaproteobacteria</taxon>
        <taxon>Sphingomonadales</taxon>
        <taxon>Erythrobacteraceae</taxon>
        <taxon>Alteriqipengyuania</taxon>
    </lineage>
</organism>
<reference evidence="1 2" key="1">
    <citation type="submission" date="2018-07" db="EMBL/GenBank/DDBJ databases">
        <title>Erythrobacter nanhaiensis sp. nov., a novel member of the genus Erythrobacter isolated from the South China Sea.</title>
        <authorList>
            <person name="Chen X."/>
            <person name="Liu J."/>
        </authorList>
    </citation>
    <scope>NUCLEOTIDE SEQUENCE [LARGE SCALE GENOMIC DNA]</scope>
    <source>
        <strain evidence="1 2">S-5</strain>
    </source>
</reference>
<dbReference type="Proteomes" id="UP000254101">
    <property type="component" value="Unassembled WGS sequence"/>
</dbReference>